<protein>
    <submittedName>
        <fullName evidence="1">Splicing factor 3B subunit 1-like</fullName>
    </submittedName>
</protein>
<proteinExistence type="predicted"/>
<comment type="caution">
    <text evidence="1">The sequence shown here is derived from an EMBL/GenBank/DDBJ whole genome shotgun (WGS) entry which is preliminary data.</text>
</comment>
<organism evidence="1">
    <name type="scientific">Tanacetum cinerariifolium</name>
    <name type="common">Dalmatian daisy</name>
    <name type="synonym">Chrysanthemum cinerariifolium</name>
    <dbReference type="NCBI Taxonomy" id="118510"/>
    <lineage>
        <taxon>Eukaryota</taxon>
        <taxon>Viridiplantae</taxon>
        <taxon>Streptophyta</taxon>
        <taxon>Embryophyta</taxon>
        <taxon>Tracheophyta</taxon>
        <taxon>Spermatophyta</taxon>
        <taxon>Magnoliopsida</taxon>
        <taxon>eudicotyledons</taxon>
        <taxon>Gunneridae</taxon>
        <taxon>Pentapetalae</taxon>
        <taxon>asterids</taxon>
        <taxon>campanulids</taxon>
        <taxon>Asterales</taxon>
        <taxon>Asteraceae</taxon>
        <taxon>Asteroideae</taxon>
        <taxon>Anthemideae</taxon>
        <taxon>Anthemidinae</taxon>
        <taxon>Tanacetum</taxon>
    </lineage>
</organism>
<dbReference type="AlphaFoldDB" id="A0A699SC31"/>
<sequence>MVFSKGPASDHVDVMLNEFGAAINSLGLSVKPHLPQISGTLKSGLNKSANVKQQTADLISVIAVVMKQCKKEQLMGHLEVFCTGTLVKTQRFWDR</sequence>
<evidence type="ECO:0000313" key="1">
    <source>
        <dbReference type="EMBL" id="GFC95156.1"/>
    </source>
</evidence>
<dbReference type="InterPro" id="IPR038737">
    <property type="entry name" value="SF3b_su1-like"/>
</dbReference>
<dbReference type="EMBL" id="BKCJ011152852">
    <property type="protein sequence ID" value="GFC95156.1"/>
    <property type="molecule type" value="Genomic_DNA"/>
</dbReference>
<gene>
    <name evidence="1" type="ORF">Tci_867126</name>
</gene>
<reference evidence="1" key="1">
    <citation type="journal article" date="2019" name="Sci. Rep.">
        <title>Draft genome of Tanacetum cinerariifolium, the natural source of mosquito coil.</title>
        <authorList>
            <person name="Yamashiro T."/>
            <person name="Shiraishi A."/>
            <person name="Satake H."/>
            <person name="Nakayama K."/>
        </authorList>
    </citation>
    <scope>NUCLEOTIDE SEQUENCE</scope>
</reference>
<dbReference type="GO" id="GO:0000245">
    <property type="term" value="P:spliceosomal complex assembly"/>
    <property type="evidence" value="ECO:0007669"/>
    <property type="project" value="InterPro"/>
</dbReference>
<dbReference type="GO" id="GO:0003729">
    <property type="term" value="F:mRNA binding"/>
    <property type="evidence" value="ECO:0007669"/>
    <property type="project" value="InterPro"/>
</dbReference>
<feature type="non-terminal residue" evidence="1">
    <location>
        <position position="95"/>
    </location>
</feature>
<dbReference type="PANTHER" id="PTHR12097">
    <property type="entry name" value="SPLICING FACTOR 3B, SUBUNIT 1-RELATED"/>
    <property type="match status" value="1"/>
</dbReference>
<accession>A0A699SC31</accession>
<name>A0A699SC31_TANCI</name>